<dbReference type="GO" id="GO:0016301">
    <property type="term" value="F:kinase activity"/>
    <property type="evidence" value="ECO:0007669"/>
    <property type="project" value="UniProtKB-KW"/>
</dbReference>
<feature type="domain" description="PAS" evidence="8">
    <location>
        <begin position="16"/>
        <end position="60"/>
    </location>
</feature>
<dbReference type="Pfam" id="PF13426">
    <property type="entry name" value="PAS_9"/>
    <property type="match status" value="1"/>
</dbReference>
<gene>
    <name evidence="10" type="ORF">K4A83_13155</name>
</gene>
<dbReference type="Pfam" id="PF08447">
    <property type="entry name" value="PAS_3"/>
    <property type="match status" value="1"/>
</dbReference>
<evidence type="ECO:0000259" key="8">
    <source>
        <dbReference type="PROSITE" id="PS50112"/>
    </source>
</evidence>
<dbReference type="SMART" id="SM00091">
    <property type="entry name" value="PAS"/>
    <property type="match status" value="3"/>
</dbReference>
<dbReference type="SMART" id="SM00388">
    <property type="entry name" value="HisKA"/>
    <property type="match status" value="1"/>
</dbReference>
<reference evidence="10 11" key="1">
    <citation type="submission" date="2021-08" db="EMBL/GenBank/DDBJ databases">
        <title>Draft genome sequence of Spirulina subsalsa with high tolerance to salinity and hype-accumulation of phycocyanin.</title>
        <authorList>
            <person name="Pei H."/>
            <person name="Jiang L."/>
        </authorList>
    </citation>
    <scope>NUCLEOTIDE SEQUENCE [LARGE SCALE GENOMIC DNA]</scope>
    <source>
        <strain evidence="10 11">FACHB-351</strain>
    </source>
</reference>
<accession>A0ABT3L8B7</accession>
<dbReference type="Gene3D" id="1.10.287.130">
    <property type="match status" value="1"/>
</dbReference>
<dbReference type="Gene3D" id="3.30.565.10">
    <property type="entry name" value="Histidine kinase-like ATPase, C-terminal domain"/>
    <property type="match status" value="1"/>
</dbReference>
<feature type="domain" description="PAS" evidence="8">
    <location>
        <begin position="266"/>
        <end position="336"/>
    </location>
</feature>
<dbReference type="PRINTS" id="PR00344">
    <property type="entry name" value="BCTRLSENSOR"/>
</dbReference>
<dbReference type="PANTHER" id="PTHR43304">
    <property type="entry name" value="PHYTOCHROME-LIKE PROTEIN CPH1"/>
    <property type="match status" value="1"/>
</dbReference>
<keyword evidence="5 10" id="KW-0418">Kinase</keyword>
<dbReference type="InterPro" id="IPR035965">
    <property type="entry name" value="PAS-like_dom_sf"/>
</dbReference>
<evidence type="ECO:0000313" key="11">
    <source>
        <dbReference type="Proteomes" id="UP001526426"/>
    </source>
</evidence>
<evidence type="ECO:0000256" key="6">
    <source>
        <dbReference type="ARBA" id="ARBA00023012"/>
    </source>
</evidence>
<dbReference type="Pfam" id="PF02518">
    <property type="entry name" value="HATPase_c"/>
    <property type="match status" value="1"/>
</dbReference>
<comment type="catalytic activity">
    <reaction evidence="1">
        <text>ATP + protein L-histidine = ADP + protein N-phospho-L-histidine.</text>
        <dbReference type="EC" id="2.7.13.3"/>
    </reaction>
</comment>
<evidence type="ECO:0000256" key="2">
    <source>
        <dbReference type="ARBA" id="ARBA00012438"/>
    </source>
</evidence>
<dbReference type="SUPFAM" id="SSF55874">
    <property type="entry name" value="ATPase domain of HSP90 chaperone/DNA topoisomerase II/histidine kinase"/>
    <property type="match status" value="1"/>
</dbReference>
<dbReference type="Gene3D" id="3.30.450.20">
    <property type="entry name" value="PAS domain"/>
    <property type="match status" value="3"/>
</dbReference>
<dbReference type="CDD" id="cd00130">
    <property type="entry name" value="PAS"/>
    <property type="match status" value="2"/>
</dbReference>
<dbReference type="InterPro" id="IPR003594">
    <property type="entry name" value="HATPase_dom"/>
</dbReference>
<comment type="caution">
    <text evidence="10">The sequence shown here is derived from an EMBL/GenBank/DDBJ whole genome shotgun (WGS) entry which is preliminary data.</text>
</comment>
<organism evidence="10 11">
    <name type="scientific">Spirulina subsalsa FACHB-351</name>
    <dbReference type="NCBI Taxonomy" id="234711"/>
    <lineage>
        <taxon>Bacteria</taxon>
        <taxon>Bacillati</taxon>
        <taxon>Cyanobacteriota</taxon>
        <taxon>Cyanophyceae</taxon>
        <taxon>Spirulinales</taxon>
        <taxon>Spirulinaceae</taxon>
        <taxon>Spirulina</taxon>
    </lineage>
</organism>
<feature type="domain" description="PAC" evidence="9">
    <location>
        <begin position="217"/>
        <end position="269"/>
    </location>
</feature>
<keyword evidence="4" id="KW-0808">Transferase</keyword>
<dbReference type="InterPro" id="IPR013656">
    <property type="entry name" value="PAS_4"/>
</dbReference>
<sequence>MNNSGNISPTPTMKNSDDNFYAIVRDHVDLICRYDVDGTILFVNDAYCKYFQKSRSELIGHCWIPNIPHDDLQILNQQYEVLTPENPVFTCEVRVILNHGEIRHQSWRNRGIFDKQGQLIIVQAVGRDITESKRSQEALQAAQNRLQHLLSSSPVVIYTRHPNTQSLTFISDNCQDILGYSSQDFLASTELWEQRIDPGHRERVLQALSQLEHQQHLILEYRFLHPDGSSRWLRDEMKMIHDPQANLVECIGSIVDISDRHATEEQLHLFKMIVENSQEAIGVSDPQGNIIYTNPAHNKLFGNPPPEQLSLSYRDLLTPKTQDYLETVVFPLLSQGQDWIGEIDAQDLSGRQFPLWQRINTIQDDQGKMIYHFALMHDVSDRKKAEAAILNALVREKELNELKSRFISIASHEFRNPLTSILSSAQLLQAGDWNDDEETELFTQIEEAVHHLTLLLEEMKTFNQGQIGKLQCRPVSIELISFCSRLILELERNYKSTQTTEFNLETPNHSTLNVEMDEKLLRQILTNLLSNALKYSRPNHPIRFSLTSSEHKVIFRISDSGIGIPPEDLPHIFLPFHRGNNVNAIPGTGLGLAIVKQAVDLQGGEIAVESHVGQGTTFTITLPSHTASWRKE</sequence>
<name>A0ABT3L8B7_9CYAN</name>
<dbReference type="EMBL" id="JAIHOM010000061">
    <property type="protein sequence ID" value="MCW6037210.1"/>
    <property type="molecule type" value="Genomic_DNA"/>
</dbReference>
<feature type="domain" description="Histidine kinase" evidence="7">
    <location>
        <begin position="409"/>
        <end position="626"/>
    </location>
</feature>
<dbReference type="InterPro" id="IPR013655">
    <property type="entry name" value="PAS_fold_3"/>
</dbReference>
<dbReference type="PROSITE" id="PS50112">
    <property type="entry name" value="PAS"/>
    <property type="match status" value="3"/>
</dbReference>
<protein>
    <recommendedName>
        <fullName evidence="2">histidine kinase</fullName>
        <ecNumber evidence="2">2.7.13.3</ecNumber>
    </recommendedName>
</protein>
<dbReference type="SMART" id="SM00387">
    <property type="entry name" value="HATPase_c"/>
    <property type="match status" value="1"/>
</dbReference>
<dbReference type="InterPro" id="IPR000700">
    <property type="entry name" value="PAS-assoc_C"/>
</dbReference>
<dbReference type="RefSeq" id="WP_265265049.1">
    <property type="nucleotide sequence ID" value="NZ_JAIHOM010000061.1"/>
</dbReference>
<dbReference type="InterPro" id="IPR005467">
    <property type="entry name" value="His_kinase_dom"/>
</dbReference>
<dbReference type="InterPro" id="IPR003661">
    <property type="entry name" value="HisK_dim/P_dom"/>
</dbReference>
<feature type="domain" description="PAS" evidence="8">
    <location>
        <begin position="142"/>
        <end position="215"/>
    </location>
</feature>
<feature type="domain" description="PAC" evidence="9">
    <location>
        <begin position="89"/>
        <end position="141"/>
    </location>
</feature>
<evidence type="ECO:0000259" key="9">
    <source>
        <dbReference type="PROSITE" id="PS50113"/>
    </source>
</evidence>
<evidence type="ECO:0000256" key="4">
    <source>
        <dbReference type="ARBA" id="ARBA00022679"/>
    </source>
</evidence>
<dbReference type="PANTHER" id="PTHR43304:SF1">
    <property type="entry name" value="PAC DOMAIN-CONTAINING PROTEIN"/>
    <property type="match status" value="1"/>
</dbReference>
<keyword evidence="6" id="KW-0902">Two-component regulatory system</keyword>
<proteinExistence type="predicted"/>
<evidence type="ECO:0000256" key="1">
    <source>
        <dbReference type="ARBA" id="ARBA00000085"/>
    </source>
</evidence>
<feature type="domain" description="PAC" evidence="9">
    <location>
        <begin position="339"/>
        <end position="391"/>
    </location>
</feature>
<dbReference type="InterPro" id="IPR036890">
    <property type="entry name" value="HATPase_C_sf"/>
</dbReference>
<dbReference type="CDD" id="cd00075">
    <property type="entry name" value="HATPase"/>
    <property type="match status" value="1"/>
</dbReference>
<evidence type="ECO:0000256" key="3">
    <source>
        <dbReference type="ARBA" id="ARBA00022553"/>
    </source>
</evidence>
<dbReference type="NCBIfam" id="TIGR00229">
    <property type="entry name" value="sensory_box"/>
    <property type="match status" value="3"/>
</dbReference>
<dbReference type="PROSITE" id="PS50109">
    <property type="entry name" value="HIS_KIN"/>
    <property type="match status" value="1"/>
</dbReference>
<dbReference type="Pfam" id="PF00512">
    <property type="entry name" value="HisKA"/>
    <property type="match status" value="1"/>
</dbReference>
<dbReference type="InterPro" id="IPR000014">
    <property type="entry name" value="PAS"/>
</dbReference>
<evidence type="ECO:0000313" key="10">
    <source>
        <dbReference type="EMBL" id="MCW6037210.1"/>
    </source>
</evidence>
<dbReference type="SMART" id="SM00086">
    <property type="entry name" value="PAC"/>
    <property type="match status" value="3"/>
</dbReference>
<dbReference type="CDD" id="cd00082">
    <property type="entry name" value="HisKA"/>
    <property type="match status" value="1"/>
</dbReference>
<dbReference type="InterPro" id="IPR052162">
    <property type="entry name" value="Sensor_kinase/Photoreceptor"/>
</dbReference>
<dbReference type="SUPFAM" id="SSF47384">
    <property type="entry name" value="Homodimeric domain of signal transducing histidine kinase"/>
    <property type="match status" value="1"/>
</dbReference>
<dbReference type="EC" id="2.7.13.3" evidence="2"/>
<keyword evidence="11" id="KW-1185">Reference proteome</keyword>
<dbReference type="InterPro" id="IPR001610">
    <property type="entry name" value="PAC"/>
</dbReference>
<dbReference type="PROSITE" id="PS50113">
    <property type="entry name" value="PAC"/>
    <property type="match status" value="3"/>
</dbReference>
<evidence type="ECO:0000256" key="5">
    <source>
        <dbReference type="ARBA" id="ARBA00022777"/>
    </source>
</evidence>
<dbReference type="SUPFAM" id="SSF55785">
    <property type="entry name" value="PYP-like sensor domain (PAS domain)"/>
    <property type="match status" value="3"/>
</dbReference>
<dbReference type="Pfam" id="PF08448">
    <property type="entry name" value="PAS_4"/>
    <property type="match status" value="1"/>
</dbReference>
<dbReference type="Proteomes" id="UP001526426">
    <property type="component" value="Unassembled WGS sequence"/>
</dbReference>
<dbReference type="InterPro" id="IPR036097">
    <property type="entry name" value="HisK_dim/P_sf"/>
</dbReference>
<evidence type="ECO:0000259" key="7">
    <source>
        <dbReference type="PROSITE" id="PS50109"/>
    </source>
</evidence>
<dbReference type="InterPro" id="IPR004358">
    <property type="entry name" value="Sig_transdc_His_kin-like_C"/>
</dbReference>
<keyword evidence="3" id="KW-0597">Phosphoprotein</keyword>